<dbReference type="EMBL" id="AP020641">
    <property type="protein sequence ID" value="BBN68153.1"/>
    <property type="molecule type" value="Genomic_DNA"/>
</dbReference>
<accession>A0A5H2XIP0</accession>
<gene>
    <name evidence="2" type="ORF">Prudu_304S000500</name>
</gene>
<name>A0A5H2XIP0_PRUDU</name>
<dbReference type="InterPro" id="IPR043502">
    <property type="entry name" value="DNA/RNA_pol_sf"/>
</dbReference>
<evidence type="ECO:0000259" key="1">
    <source>
        <dbReference type="Pfam" id="PF07727"/>
    </source>
</evidence>
<dbReference type="CDD" id="cd09272">
    <property type="entry name" value="RNase_HI_RT_Ty1"/>
    <property type="match status" value="1"/>
</dbReference>
<dbReference type="InterPro" id="IPR013103">
    <property type="entry name" value="RVT_2"/>
</dbReference>
<dbReference type="AlphaFoldDB" id="A0A5H2XIP0"/>
<reference evidence="2" key="1">
    <citation type="journal article" date="2019" name="Science">
        <title>Mutation of a bHLH transcription factor allowed almond domestication.</title>
        <authorList>
            <person name="Sanchez-Perez R."/>
            <person name="Pavan S."/>
            <person name="Mazzeo R."/>
            <person name="Moldovan C."/>
            <person name="Aiese Cigliano R."/>
            <person name="Del Cueto J."/>
            <person name="Ricciardi F."/>
            <person name="Lotti C."/>
            <person name="Ricciardi L."/>
            <person name="Dicenta F."/>
            <person name="Lopez-Marques R.L."/>
            <person name="Lindberg Moller B."/>
        </authorList>
    </citation>
    <scope>NUCLEOTIDE SEQUENCE</scope>
</reference>
<dbReference type="PANTHER" id="PTHR11439:SF511">
    <property type="match status" value="1"/>
</dbReference>
<dbReference type="SUPFAM" id="SSF56672">
    <property type="entry name" value="DNA/RNA polymerases"/>
    <property type="match status" value="1"/>
</dbReference>
<organism evidence="2">
    <name type="scientific">Prunus dulcis</name>
    <name type="common">Almond</name>
    <name type="synonym">Amygdalus dulcis</name>
    <dbReference type="NCBI Taxonomy" id="3755"/>
    <lineage>
        <taxon>Eukaryota</taxon>
        <taxon>Viridiplantae</taxon>
        <taxon>Streptophyta</taxon>
        <taxon>Embryophyta</taxon>
        <taxon>Tracheophyta</taxon>
        <taxon>Spermatophyta</taxon>
        <taxon>Magnoliopsida</taxon>
        <taxon>eudicotyledons</taxon>
        <taxon>Gunneridae</taxon>
        <taxon>Pentapetalae</taxon>
        <taxon>rosids</taxon>
        <taxon>fabids</taxon>
        <taxon>Rosales</taxon>
        <taxon>Rosaceae</taxon>
        <taxon>Amygdaloideae</taxon>
        <taxon>Amygdaleae</taxon>
        <taxon>Prunus</taxon>
    </lineage>
</organism>
<dbReference type="PANTHER" id="PTHR11439">
    <property type="entry name" value="GAG-POL-RELATED RETROTRANSPOSON"/>
    <property type="match status" value="1"/>
</dbReference>
<evidence type="ECO:0000313" key="2">
    <source>
        <dbReference type="EMBL" id="BBN68153.1"/>
    </source>
</evidence>
<proteinExistence type="predicted"/>
<protein>
    <submittedName>
        <fullName evidence="2">RING/U-box superfamily protein</fullName>
    </submittedName>
</protein>
<feature type="domain" description="Reverse transcriptase Ty1/copia-type" evidence="1">
    <location>
        <begin position="2"/>
        <end position="132"/>
    </location>
</feature>
<sequence length="373" mass="42262">MVCRLNKSLYGLKQASRNWFSKFSTAIQSAGYTQSKADYSLFTRVCGESFTSVLIYVDDMIITGNDDKAIQDLKKFLHTSFRIKDLGNLKYFLGVEVARSKKGICISQRKYTLDILEDAGLLGAKPVNCPMEQNLKLTQTDGELLKDPSQYRRLVGRLTYLTITRPDITYLVHILSQFMHQPRKPHLEAALRVLRYLKKAPGQSILLRTQSSLQLRGYCDAGWAGCPTTRRSVTGFCIFLGDAPICWKSKKQTIVSRSSAEAEYRSMASITCELVWLKYVLEDLQIKHEQPATLFCDNQAALHIAANPLFHERTKHIELDCHTMHERIQSGLIATTHVPSAHQIADIFTKPLRSALFHHHLRKLGALDIHAPT</sequence>
<dbReference type="Pfam" id="PF07727">
    <property type="entry name" value="RVT_2"/>
    <property type="match status" value="1"/>
</dbReference>